<keyword evidence="3" id="KW-0812">Transmembrane</keyword>
<proteinExistence type="predicted"/>
<gene>
    <name evidence="4" type="ORF">HNR61_006056</name>
</gene>
<protein>
    <submittedName>
        <fullName evidence="4">Sortase (Surface protein transpeptidase)</fullName>
    </submittedName>
</protein>
<dbReference type="InterPro" id="IPR042001">
    <property type="entry name" value="Sortase_F"/>
</dbReference>
<keyword evidence="3" id="KW-1133">Transmembrane helix</keyword>
<dbReference type="GO" id="GO:0016787">
    <property type="term" value="F:hydrolase activity"/>
    <property type="evidence" value="ECO:0007669"/>
    <property type="project" value="UniProtKB-KW"/>
</dbReference>
<organism evidence="4 5">
    <name type="scientific">Actinomadura namibiensis</name>
    <dbReference type="NCBI Taxonomy" id="182080"/>
    <lineage>
        <taxon>Bacteria</taxon>
        <taxon>Bacillati</taxon>
        <taxon>Actinomycetota</taxon>
        <taxon>Actinomycetes</taxon>
        <taxon>Streptosporangiales</taxon>
        <taxon>Thermomonosporaceae</taxon>
        <taxon>Actinomadura</taxon>
    </lineage>
</organism>
<evidence type="ECO:0000256" key="3">
    <source>
        <dbReference type="SAM" id="Phobius"/>
    </source>
</evidence>
<evidence type="ECO:0000313" key="5">
    <source>
        <dbReference type="Proteomes" id="UP000572680"/>
    </source>
</evidence>
<accession>A0A7W3LUB9</accession>
<name>A0A7W3LUB9_ACTNM</name>
<dbReference type="NCBIfam" id="NF033748">
    <property type="entry name" value="class_F_sortase"/>
    <property type="match status" value="1"/>
</dbReference>
<dbReference type="RefSeq" id="WP_246443965.1">
    <property type="nucleotide sequence ID" value="NZ_BAAALP010000021.1"/>
</dbReference>
<evidence type="ECO:0000313" key="4">
    <source>
        <dbReference type="EMBL" id="MBA8954399.1"/>
    </source>
</evidence>
<dbReference type="InterPro" id="IPR023365">
    <property type="entry name" value="Sortase_dom-sf"/>
</dbReference>
<dbReference type="InterPro" id="IPR005754">
    <property type="entry name" value="Sortase"/>
</dbReference>
<keyword evidence="3" id="KW-0472">Membrane</keyword>
<comment type="caution">
    <text evidence="4">The sequence shown here is derived from an EMBL/GenBank/DDBJ whole genome shotgun (WGS) entry which is preliminary data.</text>
</comment>
<dbReference type="Proteomes" id="UP000572680">
    <property type="component" value="Unassembled WGS sequence"/>
</dbReference>
<keyword evidence="5" id="KW-1185">Reference proteome</keyword>
<evidence type="ECO:0000256" key="1">
    <source>
        <dbReference type="ARBA" id="ARBA00022801"/>
    </source>
</evidence>
<dbReference type="AlphaFoldDB" id="A0A7W3LUB9"/>
<keyword evidence="1" id="KW-0378">Hydrolase</keyword>
<dbReference type="CDD" id="cd05829">
    <property type="entry name" value="Sortase_F"/>
    <property type="match status" value="1"/>
</dbReference>
<dbReference type="SUPFAM" id="SSF63817">
    <property type="entry name" value="Sortase"/>
    <property type="match status" value="1"/>
</dbReference>
<dbReference type="Pfam" id="PF04203">
    <property type="entry name" value="Sortase"/>
    <property type="match status" value="1"/>
</dbReference>
<evidence type="ECO:0000256" key="2">
    <source>
        <dbReference type="SAM" id="MobiDB-lite"/>
    </source>
</evidence>
<feature type="region of interest" description="Disordered" evidence="2">
    <location>
        <begin position="57"/>
        <end position="81"/>
    </location>
</feature>
<reference evidence="4 5" key="1">
    <citation type="submission" date="2020-08" db="EMBL/GenBank/DDBJ databases">
        <title>Genomic Encyclopedia of Type Strains, Phase IV (KMG-IV): sequencing the most valuable type-strain genomes for metagenomic binning, comparative biology and taxonomic classification.</title>
        <authorList>
            <person name="Goeker M."/>
        </authorList>
    </citation>
    <scope>NUCLEOTIDE SEQUENCE [LARGE SCALE GENOMIC DNA]</scope>
    <source>
        <strain evidence="4 5">DSM 44197</strain>
    </source>
</reference>
<sequence length="246" mass="25279">MASGAGGASGGERRPRWRARRSRYALVAVAGVVGTAQMVFGCALIGSQRAAQPRSGLVLPTTPAAPLSGPQSAAPDAPRPLPGFPGRALPTSLSIPSIGVNSPLVRVGREGNGAIAAPPLERPGAAGWYGYGPTPGEPGAAVIVGHLDTRTGPAVFARLGELRPGALLGVARADGTVPVFRVTSAERVPKNAFPATRVHASADGRPALRLVTCAGRYDPRRHLYAENLVVYATFTASYRLADLVPS</sequence>
<dbReference type="EMBL" id="JACJIA010000009">
    <property type="protein sequence ID" value="MBA8954399.1"/>
    <property type="molecule type" value="Genomic_DNA"/>
</dbReference>
<dbReference type="Gene3D" id="2.40.260.10">
    <property type="entry name" value="Sortase"/>
    <property type="match status" value="1"/>
</dbReference>
<feature type="transmembrane region" description="Helical" evidence="3">
    <location>
        <begin position="24"/>
        <end position="46"/>
    </location>
</feature>